<reference evidence="2" key="1">
    <citation type="journal article" date="2013" name="New Phytol.">
        <title>Comparative genomic and transcriptomic analyses reveal the hemibiotrophic stage shift of Colletotrichum fungi.</title>
        <authorList>
            <person name="Gan P."/>
            <person name="Ikeda K."/>
            <person name="Irieda H."/>
            <person name="Narusaka M."/>
            <person name="O'Connell R.J."/>
            <person name="Narusaka Y."/>
            <person name="Takano Y."/>
            <person name="Kubo Y."/>
            <person name="Shirasu K."/>
        </authorList>
    </citation>
    <scope>NUCLEOTIDE SEQUENCE [LARGE SCALE GENOMIC DNA]</scope>
    <source>
        <strain evidence="2">104-T / ATCC 96160 / CBS 514.97 / LARS 414 / MAFF 240422</strain>
    </source>
</reference>
<proteinExistence type="predicted"/>
<keyword evidence="2" id="KW-1185">Reference proteome</keyword>
<reference evidence="2" key="2">
    <citation type="journal article" date="2019" name="Mol. Plant Microbe Interact.">
        <title>Genome sequence resources for four phytopathogenic fungi from the Colletotrichum orbiculare species complex.</title>
        <authorList>
            <person name="Gan P."/>
            <person name="Tsushima A."/>
            <person name="Narusaka M."/>
            <person name="Narusaka Y."/>
            <person name="Takano Y."/>
            <person name="Kubo Y."/>
            <person name="Shirasu K."/>
        </authorList>
    </citation>
    <scope>GENOME REANNOTATION</scope>
    <source>
        <strain evidence="2">104-T / ATCC 96160 / CBS 514.97 / LARS 414 / MAFF 240422</strain>
    </source>
</reference>
<gene>
    <name evidence="1" type="ORF">Cob_v005652</name>
</gene>
<protein>
    <submittedName>
        <fullName evidence="1">Uncharacterized protein</fullName>
    </submittedName>
</protein>
<name>A0A484FUQ8_COLOR</name>
<sequence>MGTVLASSRALGQSLNSLSSASWQYLALALARRGGIWLLRAMSRGRLALAVGPKDRCRSNLTGRMNHNSTVPLRMLPWIDAVGAGIWAFIHPLFPILTHSGAFTLSSPLGLENARKWESTQ</sequence>
<dbReference type="Proteomes" id="UP000014480">
    <property type="component" value="Unassembled WGS sequence"/>
</dbReference>
<dbReference type="EMBL" id="AMCV02000014">
    <property type="protein sequence ID" value="TDZ21441.1"/>
    <property type="molecule type" value="Genomic_DNA"/>
</dbReference>
<comment type="caution">
    <text evidence="1">The sequence shown here is derived from an EMBL/GenBank/DDBJ whole genome shotgun (WGS) entry which is preliminary data.</text>
</comment>
<accession>A0A484FUQ8</accession>
<dbReference type="AlphaFoldDB" id="A0A484FUQ8"/>
<evidence type="ECO:0000313" key="2">
    <source>
        <dbReference type="Proteomes" id="UP000014480"/>
    </source>
</evidence>
<evidence type="ECO:0000313" key="1">
    <source>
        <dbReference type="EMBL" id="TDZ21441.1"/>
    </source>
</evidence>
<organism evidence="1 2">
    <name type="scientific">Colletotrichum orbiculare (strain 104-T / ATCC 96160 / CBS 514.97 / LARS 414 / MAFF 240422)</name>
    <name type="common">Cucumber anthracnose fungus</name>
    <name type="synonym">Colletotrichum lagenarium</name>
    <dbReference type="NCBI Taxonomy" id="1213857"/>
    <lineage>
        <taxon>Eukaryota</taxon>
        <taxon>Fungi</taxon>
        <taxon>Dikarya</taxon>
        <taxon>Ascomycota</taxon>
        <taxon>Pezizomycotina</taxon>
        <taxon>Sordariomycetes</taxon>
        <taxon>Hypocreomycetidae</taxon>
        <taxon>Glomerellales</taxon>
        <taxon>Glomerellaceae</taxon>
        <taxon>Colletotrichum</taxon>
        <taxon>Colletotrichum orbiculare species complex</taxon>
    </lineage>
</organism>